<proteinExistence type="predicted"/>
<name>A0AAD7WZ76_9TELE</name>
<accession>A0AAD7WZ76</accession>
<dbReference type="InterPro" id="IPR005135">
    <property type="entry name" value="Endo/exonuclease/phosphatase"/>
</dbReference>
<organism evidence="3 4">
    <name type="scientific">Aldrovandia affinis</name>
    <dbReference type="NCBI Taxonomy" id="143900"/>
    <lineage>
        <taxon>Eukaryota</taxon>
        <taxon>Metazoa</taxon>
        <taxon>Chordata</taxon>
        <taxon>Craniata</taxon>
        <taxon>Vertebrata</taxon>
        <taxon>Euteleostomi</taxon>
        <taxon>Actinopterygii</taxon>
        <taxon>Neopterygii</taxon>
        <taxon>Teleostei</taxon>
        <taxon>Notacanthiformes</taxon>
        <taxon>Halosauridae</taxon>
        <taxon>Aldrovandia</taxon>
    </lineage>
</organism>
<dbReference type="AlphaFoldDB" id="A0AAD7WZ76"/>
<evidence type="ECO:0000259" key="2">
    <source>
        <dbReference type="Pfam" id="PF03372"/>
    </source>
</evidence>
<dbReference type="Gene3D" id="3.60.10.10">
    <property type="entry name" value="Endonuclease/exonuclease/phosphatase"/>
    <property type="match status" value="1"/>
</dbReference>
<feature type="domain" description="Endonuclease/exonuclease/phosphatase" evidence="2">
    <location>
        <begin position="85"/>
        <end position="218"/>
    </location>
</feature>
<evidence type="ECO:0000313" key="4">
    <source>
        <dbReference type="Proteomes" id="UP001221898"/>
    </source>
</evidence>
<feature type="region of interest" description="Disordered" evidence="1">
    <location>
        <begin position="1"/>
        <end position="28"/>
    </location>
</feature>
<sequence>MAEWATTPARKHASSGDHECPRGNKSAPSIPLDDRYEVLAWSEVGVDMDVELESLSSFLDGWAMDNLMEAMGMDAAPSGAEDLGANVWGLRDPAKRAVVFSSLIAMRGDIFLLQEVHLRNEEDAAAFTHELEVFRDLPGCLSTMLSLILGGDFNVCLEGRDGVSEGGIDYSARALVEVMKDFSLVDAFWALHPSDAGFTWHNSRGAVSRPDYIFVGRGISGLCPDMTAFVHFGGVDGVRLPGAAGEVLKIQQYADDTMLFVSSVWSLGRMRALTNLFGAGTDSRVNMAKSSVLFCGRWTEDIGNSGGFAVCESGLKILGVRFWARGSAAQNWEARLAFVHSRLGVWSCRRLSLMGKVVVVRSVVLPLLLHLPYFFLVLGSCQDHTNESGVPLLVVRQVQVRETGADVRFGGGGGRGVPRVPLKLDVLYASFASRVFLEQAPHRCFFLARYYLVGYTRLVCHQVVSPSGVPIVNGGPRLLGMPLCRGVLWFGARPSAEGRARDCFS</sequence>
<evidence type="ECO:0000256" key="1">
    <source>
        <dbReference type="SAM" id="MobiDB-lite"/>
    </source>
</evidence>
<comment type="caution">
    <text evidence="3">The sequence shown here is derived from an EMBL/GenBank/DDBJ whole genome shotgun (WGS) entry which is preliminary data.</text>
</comment>
<dbReference type="EMBL" id="JAINUG010000013">
    <property type="protein sequence ID" value="KAJ8414435.1"/>
    <property type="molecule type" value="Genomic_DNA"/>
</dbReference>
<reference evidence="3" key="1">
    <citation type="journal article" date="2023" name="Science">
        <title>Genome structures resolve the early diversification of teleost fishes.</title>
        <authorList>
            <person name="Parey E."/>
            <person name="Louis A."/>
            <person name="Montfort J."/>
            <person name="Bouchez O."/>
            <person name="Roques C."/>
            <person name="Iampietro C."/>
            <person name="Lluch J."/>
            <person name="Castinel A."/>
            <person name="Donnadieu C."/>
            <person name="Desvignes T."/>
            <person name="Floi Bucao C."/>
            <person name="Jouanno E."/>
            <person name="Wen M."/>
            <person name="Mejri S."/>
            <person name="Dirks R."/>
            <person name="Jansen H."/>
            <person name="Henkel C."/>
            <person name="Chen W.J."/>
            <person name="Zahm M."/>
            <person name="Cabau C."/>
            <person name="Klopp C."/>
            <person name="Thompson A.W."/>
            <person name="Robinson-Rechavi M."/>
            <person name="Braasch I."/>
            <person name="Lecointre G."/>
            <person name="Bobe J."/>
            <person name="Postlethwait J.H."/>
            <person name="Berthelot C."/>
            <person name="Roest Crollius H."/>
            <person name="Guiguen Y."/>
        </authorList>
    </citation>
    <scope>NUCLEOTIDE SEQUENCE</scope>
    <source>
        <strain evidence="3">NC1722</strain>
    </source>
</reference>
<evidence type="ECO:0000313" key="3">
    <source>
        <dbReference type="EMBL" id="KAJ8414435.1"/>
    </source>
</evidence>
<gene>
    <name evidence="3" type="ORF">AAFF_G00053050</name>
</gene>
<protein>
    <recommendedName>
        <fullName evidence="2">Endonuclease/exonuclease/phosphatase domain-containing protein</fullName>
    </recommendedName>
</protein>
<dbReference type="Proteomes" id="UP001221898">
    <property type="component" value="Unassembled WGS sequence"/>
</dbReference>
<dbReference type="InterPro" id="IPR036691">
    <property type="entry name" value="Endo/exonu/phosph_ase_sf"/>
</dbReference>
<dbReference type="SUPFAM" id="SSF56219">
    <property type="entry name" value="DNase I-like"/>
    <property type="match status" value="1"/>
</dbReference>
<dbReference type="GO" id="GO:0003824">
    <property type="term" value="F:catalytic activity"/>
    <property type="evidence" value="ECO:0007669"/>
    <property type="project" value="InterPro"/>
</dbReference>
<dbReference type="Pfam" id="PF03372">
    <property type="entry name" value="Exo_endo_phos"/>
    <property type="match status" value="1"/>
</dbReference>
<keyword evidence="4" id="KW-1185">Reference proteome</keyword>